<name>A0A1A9HTA5_9CHLA</name>
<dbReference type="RefSeq" id="WP_066481207.1">
    <property type="nucleotide sequence ID" value="NZ_CP014639.1"/>
</dbReference>
<reference evidence="1 2" key="1">
    <citation type="submission" date="2016-03" db="EMBL/GenBank/DDBJ databases">
        <title>Culture-independent genomics supports pathogen discovery for uncultivable bacteria within the genus Chlamydia.</title>
        <authorList>
            <person name="Taylor-Brown A."/>
            <person name="Bachmann N.L."/>
            <person name="Borel N."/>
            <person name="Polkinghorne A."/>
        </authorList>
    </citation>
    <scope>NUCLEOTIDE SEQUENCE [LARGE SCALE GENOMIC DNA]</scope>
    <source>
        <strain evidence="1 2">2742-308</strain>
    </source>
</reference>
<keyword evidence="2" id="KW-1185">Reference proteome</keyword>
<evidence type="ECO:0000313" key="1">
    <source>
        <dbReference type="EMBL" id="ANH78218.1"/>
    </source>
</evidence>
<dbReference type="OrthoDB" id="18172at2"/>
<dbReference type="STRING" id="1806891.Cs308_0042"/>
<evidence type="ECO:0000313" key="2">
    <source>
        <dbReference type="Proteomes" id="UP000078162"/>
    </source>
</evidence>
<gene>
    <name evidence="1" type="ORF">Cs308_0042</name>
</gene>
<dbReference type="KEGG" id="csaz:Cs308_0042"/>
<protein>
    <submittedName>
        <fullName evidence="1">Uncharacterized protein</fullName>
    </submittedName>
</protein>
<dbReference type="EMBL" id="CP014639">
    <property type="protein sequence ID" value="ANH78218.1"/>
    <property type="molecule type" value="Genomic_DNA"/>
</dbReference>
<proteinExistence type="predicted"/>
<sequence length="83" mass="9245">MAQCDSIDSVQEILILEQSLETLGSLDIALATYEKMFSLIYQSLNRALRKDQQCYLLSVQPDGGLVKDALGSPVVQIFSMNFE</sequence>
<accession>A0A1A9HTA5</accession>
<organism evidence="1 2">
    <name type="scientific">Candidatus Chlamydia sanziniae</name>
    <dbReference type="NCBI Taxonomy" id="1806891"/>
    <lineage>
        <taxon>Bacteria</taxon>
        <taxon>Pseudomonadati</taxon>
        <taxon>Chlamydiota</taxon>
        <taxon>Chlamydiia</taxon>
        <taxon>Chlamydiales</taxon>
        <taxon>Chlamydiaceae</taxon>
        <taxon>Chlamydia/Chlamydophila group</taxon>
        <taxon>Chlamydia</taxon>
    </lineage>
</organism>
<dbReference type="Proteomes" id="UP000078162">
    <property type="component" value="Chromosome"/>
</dbReference>
<dbReference type="PATRIC" id="fig|1806891.3.peg.41"/>
<dbReference type="AlphaFoldDB" id="A0A1A9HTA5"/>